<dbReference type="EMBL" id="LAZR01034587">
    <property type="protein sequence ID" value="KKL44890.1"/>
    <property type="molecule type" value="Genomic_DNA"/>
</dbReference>
<protein>
    <recommendedName>
        <fullName evidence="2">LITAF domain-containing protein</fullName>
    </recommendedName>
</protein>
<evidence type="ECO:0000313" key="1">
    <source>
        <dbReference type="EMBL" id="KKL44890.1"/>
    </source>
</evidence>
<evidence type="ECO:0008006" key="2">
    <source>
        <dbReference type="Google" id="ProtNLM"/>
    </source>
</evidence>
<dbReference type="AlphaFoldDB" id="A0A0F9EJ30"/>
<comment type="caution">
    <text evidence="1">The sequence shown here is derived from an EMBL/GenBank/DDBJ whole genome shotgun (WGS) entry which is preliminary data.</text>
</comment>
<name>A0A0F9EJ30_9ZZZZ</name>
<proteinExistence type="predicted"/>
<sequence length="62" mass="6921">YMSKPIKLTGNNFPQPPPICFTKETKRCPHCNSGRKEGFDIVIDKTLILGVACLCWICGFSC</sequence>
<gene>
    <name evidence="1" type="ORF">LCGC14_2361140</name>
</gene>
<accession>A0A0F9EJ30</accession>
<organism evidence="1">
    <name type="scientific">marine sediment metagenome</name>
    <dbReference type="NCBI Taxonomy" id="412755"/>
    <lineage>
        <taxon>unclassified sequences</taxon>
        <taxon>metagenomes</taxon>
        <taxon>ecological metagenomes</taxon>
    </lineage>
</organism>
<feature type="non-terminal residue" evidence="1">
    <location>
        <position position="1"/>
    </location>
</feature>
<reference evidence="1" key="1">
    <citation type="journal article" date="2015" name="Nature">
        <title>Complex archaea that bridge the gap between prokaryotes and eukaryotes.</title>
        <authorList>
            <person name="Spang A."/>
            <person name="Saw J.H."/>
            <person name="Jorgensen S.L."/>
            <person name="Zaremba-Niedzwiedzka K."/>
            <person name="Martijn J."/>
            <person name="Lind A.E."/>
            <person name="van Eijk R."/>
            <person name="Schleper C."/>
            <person name="Guy L."/>
            <person name="Ettema T.J."/>
        </authorList>
    </citation>
    <scope>NUCLEOTIDE SEQUENCE</scope>
</reference>